<accession>A0A0A1TR35</accession>
<feature type="transmembrane region" description="Helical" evidence="7">
    <location>
        <begin position="477"/>
        <end position="497"/>
    </location>
</feature>
<feature type="region of interest" description="Disordered" evidence="6">
    <location>
        <begin position="1"/>
        <end position="56"/>
    </location>
</feature>
<keyword evidence="4 7" id="KW-1133">Transmembrane helix</keyword>
<feature type="transmembrane region" description="Helical" evidence="7">
    <location>
        <begin position="191"/>
        <end position="213"/>
    </location>
</feature>
<evidence type="ECO:0000259" key="8">
    <source>
        <dbReference type="PROSITE" id="PS50850"/>
    </source>
</evidence>
<dbReference type="Pfam" id="PF07690">
    <property type="entry name" value="MFS_1"/>
    <property type="match status" value="1"/>
</dbReference>
<dbReference type="PROSITE" id="PS50850">
    <property type="entry name" value="MFS"/>
    <property type="match status" value="1"/>
</dbReference>
<protein>
    <recommendedName>
        <fullName evidence="8">Major facilitator superfamily (MFS) profile domain-containing protein</fullName>
    </recommendedName>
</protein>
<evidence type="ECO:0000256" key="3">
    <source>
        <dbReference type="ARBA" id="ARBA00022692"/>
    </source>
</evidence>
<evidence type="ECO:0000256" key="2">
    <source>
        <dbReference type="ARBA" id="ARBA00022448"/>
    </source>
</evidence>
<comment type="subcellular location">
    <subcellularLocation>
        <location evidence="1">Membrane</location>
        <topology evidence="1">Multi-pass membrane protein</topology>
    </subcellularLocation>
</comment>
<feature type="transmembrane region" description="Helical" evidence="7">
    <location>
        <begin position="340"/>
        <end position="359"/>
    </location>
</feature>
<dbReference type="InterPro" id="IPR020846">
    <property type="entry name" value="MFS_dom"/>
</dbReference>
<gene>
    <name evidence="9" type="ORF">VHEMI09195</name>
</gene>
<feature type="transmembrane region" description="Helical" evidence="7">
    <location>
        <begin position="64"/>
        <end position="85"/>
    </location>
</feature>
<evidence type="ECO:0000256" key="4">
    <source>
        <dbReference type="ARBA" id="ARBA00022989"/>
    </source>
</evidence>
<proteinExistence type="predicted"/>
<dbReference type="GO" id="GO:0016020">
    <property type="term" value="C:membrane"/>
    <property type="evidence" value="ECO:0007669"/>
    <property type="project" value="UniProtKB-SubCell"/>
</dbReference>
<evidence type="ECO:0000256" key="7">
    <source>
        <dbReference type="SAM" id="Phobius"/>
    </source>
</evidence>
<evidence type="ECO:0000256" key="5">
    <source>
        <dbReference type="ARBA" id="ARBA00023136"/>
    </source>
</evidence>
<dbReference type="CDD" id="cd17330">
    <property type="entry name" value="MFS_SLC46_TetA_like"/>
    <property type="match status" value="1"/>
</dbReference>
<dbReference type="OrthoDB" id="419616at2759"/>
<feature type="transmembrane region" description="Helical" evidence="7">
    <location>
        <begin position="233"/>
        <end position="257"/>
    </location>
</feature>
<dbReference type="GO" id="GO:0022857">
    <property type="term" value="F:transmembrane transporter activity"/>
    <property type="evidence" value="ECO:0007669"/>
    <property type="project" value="InterPro"/>
</dbReference>
<evidence type="ECO:0000313" key="9">
    <source>
        <dbReference type="EMBL" id="CEJ93617.1"/>
    </source>
</evidence>
<dbReference type="HOGENOM" id="CLU_001265_54_6_1"/>
<dbReference type="PRINTS" id="PR01035">
    <property type="entry name" value="TCRTETA"/>
</dbReference>
<dbReference type="InterPro" id="IPR001958">
    <property type="entry name" value="Tet-R_TetA/multi-R_MdtG-like"/>
</dbReference>
<evidence type="ECO:0000256" key="1">
    <source>
        <dbReference type="ARBA" id="ARBA00004141"/>
    </source>
</evidence>
<feature type="transmembrane region" description="Helical" evidence="7">
    <location>
        <begin position="105"/>
        <end position="122"/>
    </location>
</feature>
<keyword evidence="2" id="KW-0813">Transport</keyword>
<dbReference type="Gene3D" id="1.20.1250.20">
    <property type="entry name" value="MFS general substrate transporter like domains"/>
    <property type="match status" value="1"/>
</dbReference>
<feature type="compositionally biased region" description="Acidic residues" evidence="6">
    <location>
        <begin position="42"/>
        <end position="55"/>
    </location>
</feature>
<dbReference type="EMBL" id="CDHN01000005">
    <property type="protein sequence ID" value="CEJ93617.1"/>
    <property type="molecule type" value="Genomic_DNA"/>
</dbReference>
<dbReference type="PANTHER" id="PTHR23504:SF3">
    <property type="entry name" value="MAJOR FACILITATOR SUPERFAMILY (MFS) PROFILE DOMAIN-CONTAINING PROTEIN"/>
    <property type="match status" value="1"/>
</dbReference>
<dbReference type="SUPFAM" id="SSF103473">
    <property type="entry name" value="MFS general substrate transporter"/>
    <property type="match status" value="1"/>
</dbReference>
<feature type="transmembrane region" description="Helical" evidence="7">
    <location>
        <begin position="371"/>
        <end position="389"/>
    </location>
</feature>
<keyword evidence="5 7" id="KW-0472">Membrane</keyword>
<feature type="transmembrane region" description="Helical" evidence="7">
    <location>
        <begin position="401"/>
        <end position="425"/>
    </location>
</feature>
<dbReference type="PANTHER" id="PTHR23504">
    <property type="entry name" value="MAJOR FACILITATOR SUPERFAMILY DOMAIN-CONTAINING PROTEIN 10"/>
    <property type="match status" value="1"/>
</dbReference>
<feature type="transmembrane region" description="Helical" evidence="7">
    <location>
        <begin position="134"/>
        <end position="152"/>
    </location>
</feature>
<feature type="transmembrane region" description="Helical" evidence="7">
    <location>
        <begin position="301"/>
        <end position="320"/>
    </location>
</feature>
<dbReference type="Proteomes" id="UP000039046">
    <property type="component" value="Unassembled WGS sequence"/>
</dbReference>
<keyword evidence="10" id="KW-1185">Reference proteome</keyword>
<dbReference type="AlphaFoldDB" id="A0A0A1TR35"/>
<sequence length="503" mass="54159">MAVKTASVPAGSEASSSTVVENANATENTPLLQSQVSSQDNADVEDGAPNDDEEEPKSYSKVQLALICYCRLMDPIGFFGIFPYIAAMVEENGNLEEVDSGNYTGAIESLFSIAQMCTLMYWGRMSDHSGRKPVLMISLVGSVIFPAMFGMSKSIWQMALTRFLAGCFSGAMLVCRTIIGDSFPPKTQASAYSWFAFSGNMGILLGPLIGGALAKPAEQYPNVFGHIAFFKTYPYALPGFAFSLICLVGAVACAFLLEETLPRKDATLPAQETAGSDSEDSHQSNASMTTWELLKYPGVSIAVWTYCHAALLGIIFPALLPLVLHMSVPHGGLGFSQFEITLYTASQGASQAFWLLIIFPPLQRRVTTKGVLRICAAFYPFFFPGYMLMNAMLRFHTPFTMAIFWVIAPITALVAPGIAMAFTGVQLSLNDASPSPFVLGSLNALTLTIVSGLRAVGPGLATVLYSYGARNDILWGQFGWVVMMPLAATFPVVVAMLPRSPAK</sequence>
<evidence type="ECO:0000256" key="6">
    <source>
        <dbReference type="SAM" id="MobiDB-lite"/>
    </source>
</evidence>
<dbReference type="InterPro" id="IPR036259">
    <property type="entry name" value="MFS_trans_sf"/>
</dbReference>
<feature type="transmembrane region" description="Helical" evidence="7">
    <location>
        <begin position="158"/>
        <end position="179"/>
    </location>
</feature>
<dbReference type="InterPro" id="IPR011701">
    <property type="entry name" value="MFS"/>
</dbReference>
<feature type="transmembrane region" description="Helical" evidence="7">
    <location>
        <begin position="437"/>
        <end position="457"/>
    </location>
</feature>
<organism evidence="9 10">
    <name type="scientific">[Torrubiella] hemipterigena</name>
    <dbReference type="NCBI Taxonomy" id="1531966"/>
    <lineage>
        <taxon>Eukaryota</taxon>
        <taxon>Fungi</taxon>
        <taxon>Dikarya</taxon>
        <taxon>Ascomycota</taxon>
        <taxon>Pezizomycotina</taxon>
        <taxon>Sordariomycetes</taxon>
        <taxon>Hypocreomycetidae</taxon>
        <taxon>Hypocreales</taxon>
        <taxon>Clavicipitaceae</taxon>
        <taxon>Clavicipitaceae incertae sedis</taxon>
        <taxon>'Torrubiella' clade</taxon>
    </lineage>
</organism>
<keyword evidence="3 7" id="KW-0812">Transmembrane</keyword>
<name>A0A0A1TR35_9HYPO</name>
<evidence type="ECO:0000313" key="10">
    <source>
        <dbReference type="Proteomes" id="UP000039046"/>
    </source>
</evidence>
<feature type="compositionally biased region" description="Polar residues" evidence="6">
    <location>
        <begin position="13"/>
        <end position="41"/>
    </location>
</feature>
<feature type="domain" description="Major facilitator superfamily (MFS) profile" evidence="8">
    <location>
        <begin position="63"/>
        <end position="503"/>
    </location>
</feature>
<reference evidence="9 10" key="1">
    <citation type="journal article" date="2015" name="Genome Announc.">
        <title>Draft Genome Sequence and Gene Annotation of the Entomopathogenic Fungus Verticillium hemipterigenum.</title>
        <authorList>
            <person name="Horn F."/>
            <person name="Habel A."/>
            <person name="Scharf D.H."/>
            <person name="Dworschak J."/>
            <person name="Brakhage A.A."/>
            <person name="Guthke R."/>
            <person name="Hertweck C."/>
            <person name="Linde J."/>
        </authorList>
    </citation>
    <scope>NUCLEOTIDE SEQUENCE [LARGE SCALE GENOMIC DNA]</scope>
</reference>